<keyword evidence="1" id="KW-0812">Transmembrane</keyword>
<sequence length="145" mass="15542">MRENAFKGLLKITRSIRGVVAKTSAAFVGGAYTLLMLSGMPVAFYAFSAGNFFVGSRVIGILGLVLGASATLVRIDALDRRSLDSDGAKAVAGDGGQLADASLRERIYREYVLEPRFRYAEYAFYGVGGFFMALSFIPVLTSSGF</sequence>
<evidence type="ECO:0000313" key="2">
    <source>
        <dbReference type="EMBL" id="QLH82385.1"/>
    </source>
</evidence>
<feature type="transmembrane region" description="Helical" evidence="1">
    <location>
        <begin position="52"/>
        <end position="73"/>
    </location>
</feature>
<dbReference type="EMBL" id="CP058909">
    <property type="protein sequence ID" value="QLH82385.1"/>
    <property type="molecule type" value="Genomic_DNA"/>
</dbReference>
<protein>
    <submittedName>
        <fullName evidence="2">Uncharacterized protein</fullName>
    </submittedName>
</protein>
<feature type="transmembrane region" description="Helical" evidence="1">
    <location>
        <begin position="122"/>
        <end position="141"/>
    </location>
</feature>
<dbReference type="AlphaFoldDB" id="A0A7D5PBC6"/>
<gene>
    <name evidence="2" type="ORF">HZS54_12490</name>
</gene>
<dbReference type="KEGG" id="hpel:HZS54_12490"/>
<reference evidence="2 3" key="1">
    <citation type="submission" date="2020-07" db="EMBL/GenBank/DDBJ databases">
        <title>Halosimplex litoreum sp. nov. and Halosimplex rubrum sp. nov., isolated from different salt environments.</title>
        <authorList>
            <person name="Cui H."/>
        </authorList>
    </citation>
    <scope>NUCLEOTIDE SEQUENCE [LARGE SCALE GENOMIC DNA]</scope>
    <source>
        <strain evidence="2 3">R2</strain>
    </source>
</reference>
<accession>A0A7D5PBC6</accession>
<proteinExistence type="predicted"/>
<evidence type="ECO:0000313" key="3">
    <source>
        <dbReference type="Proteomes" id="UP000509346"/>
    </source>
</evidence>
<organism evidence="2 3">
    <name type="scientific">Halosimplex pelagicum</name>
    <dbReference type="NCBI Taxonomy" id="869886"/>
    <lineage>
        <taxon>Archaea</taxon>
        <taxon>Methanobacteriati</taxon>
        <taxon>Methanobacteriota</taxon>
        <taxon>Stenosarchaea group</taxon>
        <taxon>Halobacteria</taxon>
        <taxon>Halobacteriales</taxon>
        <taxon>Haloarculaceae</taxon>
        <taxon>Halosimplex</taxon>
    </lineage>
</organism>
<name>A0A7D5PBC6_9EURY</name>
<feature type="transmembrane region" description="Helical" evidence="1">
    <location>
        <begin position="20"/>
        <end position="46"/>
    </location>
</feature>
<evidence type="ECO:0000256" key="1">
    <source>
        <dbReference type="SAM" id="Phobius"/>
    </source>
</evidence>
<keyword evidence="1" id="KW-0472">Membrane</keyword>
<keyword evidence="1" id="KW-1133">Transmembrane helix</keyword>
<dbReference type="Proteomes" id="UP000509346">
    <property type="component" value="Chromosome"/>
</dbReference>
<dbReference type="RefSeq" id="WP_179922853.1">
    <property type="nucleotide sequence ID" value="NZ_CP058909.1"/>
</dbReference>
<keyword evidence="3" id="KW-1185">Reference proteome</keyword>
<dbReference type="GeneID" id="56083421"/>